<proteinExistence type="predicted"/>
<evidence type="ECO:0000313" key="2">
    <source>
        <dbReference type="Proteomes" id="UP000290545"/>
    </source>
</evidence>
<reference evidence="1 2" key="1">
    <citation type="submission" date="2019-01" db="EMBL/GenBank/DDBJ databases">
        <title>Filimonas sp. strain TTM-71.</title>
        <authorList>
            <person name="Chen W.-M."/>
        </authorList>
    </citation>
    <scope>NUCLEOTIDE SEQUENCE [LARGE SCALE GENOMIC DNA]</scope>
    <source>
        <strain evidence="1 2">TTM-71</strain>
    </source>
</reference>
<accession>A0A4Q1CZ16</accession>
<name>A0A4Q1CZ16_9BACT</name>
<protein>
    <submittedName>
        <fullName evidence="1">Uncharacterized protein</fullName>
    </submittedName>
</protein>
<sequence length="92" mass="10733">MFFLFILFSIFQSSDYKQDSIQNRKDYAKIFNFRKPGLRLSTSPPSTYTPGSLTVGLDLEELINAFRFPSFFLTYNPTCKSHIRQVQYCVSL</sequence>
<dbReference type="AlphaFoldDB" id="A0A4Q1CZ16"/>
<keyword evidence="2" id="KW-1185">Reference proteome</keyword>
<organism evidence="1 2">
    <name type="scientific">Filimonas effusa</name>
    <dbReference type="NCBI Taxonomy" id="2508721"/>
    <lineage>
        <taxon>Bacteria</taxon>
        <taxon>Pseudomonadati</taxon>
        <taxon>Bacteroidota</taxon>
        <taxon>Chitinophagia</taxon>
        <taxon>Chitinophagales</taxon>
        <taxon>Chitinophagaceae</taxon>
        <taxon>Filimonas</taxon>
    </lineage>
</organism>
<dbReference type="Proteomes" id="UP000290545">
    <property type="component" value="Unassembled WGS sequence"/>
</dbReference>
<dbReference type="RefSeq" id="WP_129006513.1">
    <property type="nucleotide sequence ID" value="NZ_SDHZ01000006.1"/>
</dbReference>
<comment type="caution">
    <text evidence="1">The sequence shown here is derived from an EMBL/GenBank/DDBJ whole genome shotgun (WGS) entry which is preliminary data.</text>
</comment>
<dbReference type="EMBL" id="SDHZ01000006">
    <property type="protein sequence ID" value="RXK80597.1"/>
    <property type="molecule type" value="Genomic_DNA"/>
</dbReference>
<dbReference type="OrthoDB" id="714262at2"/>
<evidence type="ECO:0000313" key="1">
    <source>
        <dbReference type="EMBL" id="RXK80597.1"/>
    </source>
</evidence>
<gene>
    <name evidence="1" type="ORF">ESB13_23470</name>
</gene>